<accession>A0A9P4JNX3</accession>
<dbReference type="InterPro" id="IPR042099">
    <property type="entry name" value="ANL_N_sf"/>
</dbReference>
<keyword evidence="6" id="KW-0436">Ligase</keyword>
<feature type="transmembrane region" description="Helical" evidence="3">
    <location>
        <begin position="72"/>
        <end position="96"/>
    </location>
</feature>
<dbReference type="OrthoDB" id="6509636at2759"/>
<evidence type="ECO:0000313" key="6">
    <source>
        <dbReference type="EMBL" id="KAF2201656.1"/>
    </source>
</evidence>
<dbReference type="InterPro" id="IPR045851">
    <property type="entry name" value="AMP-bd_C_sf"/>
</dbReference>
<dbReference type="AlphaFoldDB" id="A0A9P4JNX3"/>
<reference evidence="6" key="1">
    <citation type="journal article" date="2020" name="Stud. Mycol.">
        <title>101 Dothideomycetes genomes: a test case for predicting lifestyles and emergence of pathogens.</title>
        <authorList>
            <person name="Haridas S."/>
            <person name="Albert R."/>
            <person name="Binder M."/>
            <person name="Bloem J."/>
            <person name="Labutti K."/>
            <person name="Salamov A."/>
            <person name="Andreopoulos B."/>
            <person name="Baker S."/>
            <person name="Barry K."/>
            <person name="Bills G."/>
            <person name="Bluhm B."/>
            <person name="Cannon C."/>
            <person name="Castanera R."/>
            <person name="Culley D."/>
            <person name="Daum C."/>
            <person name="Ezra D."/>
            <person name="Gonzalez J."/>
            <person name="Henrissat B."/>
            <person name="Kuo A."/>
            <person name="Liang C."/>
            <person name="Lipzen A."/>
            <person name="Lutzoni F."/>
            <person name="Magnuson J."/>
            <person name="Mondo S."/>
            <person name="Nolan M."/>
            <person name="Ohm R."/>
            <person name="Pangilinan J."/>
            <person name="Park H.-J."/>
            <person name="Ramirez L."/>
            <person name="Alfaro M."/>
            <person name="Sun H."/>
            <person name="Tritt A."/>
            <person name="Yoshinaga Y."/>
            <person name="Zwiers L.-H."/>
            <person name="Turgeon B."/>
            <person name="Goodwin S."/>
            <person name="Spatafora J."/>
            <person name="Crous P."/>
            <person name="Grigoriev I."/>
        </authorList>
    </citation>
    <scope>NUCLEOTIDE SEQUENCE</scope>
    <source>
        <strain evidence="6">ATCC 74209</strain>
    </source>
</reference>
<feature type="domain" description="AMP-dependent synthetase/ligase" evidence="4">
    <location>
        <begin position="28"/>
        <end position="418"/>
    </location>
</feature>
<keyword evidence="7" id="KW-1185">Reference proteome</keyword>
<dbReference type="PANTHER" id="PTHR24096">
    <property type="entry name" value="LONG-CHAIN-FATTY-ACID--COA LIGASE"/>
    <property type="match status" value="1"/>
</dbReference>
<comment type="similarity">
    <text evidence="2">Belongs to the ATP-dependent AMP-binding enzyme family.</text>
</comment>
<dbReference type="InterPro" id="IPR025110">
    <property type="entry name" value="AMP-bd_C"/>
</dbReference>
<dbReference type="Pfam" id="PF13193">
    <property type="entry name" value="AMP-binding_C"/>
    <property type="match status" value="1"/>
</dbReference>
<dbReference type="Proteomes" id="UP000799536">
    <property type="component" value="Unassembled WGS sequence"/>
</dbReference>
<keyword evidence="3" id="KW-0472">Membrane</keyword>
<comment type="pathway">
    <text evidence="1">Siderophore biosynthesis.</text>
</comment>
<dbReference type="EMBL" id="ML993967">
    <property type="protein sequence ID" value="KAF2201656.1"/>
    <property type="molecule type" value="Genomic_DNA"/>
</dbReference>
<dbReference type="Gene3D" id="3.40.50.12780">
    <property type="entry name" value="N-terminal domain of ligase-like"/>
    <property type="match status" value="1"/>
</dbReference>
<dbReference type="SUPFAM" id="SSF56801">
    <property type="entry name" value="Acetyl-CoA synthetase-like"/>
    <property type="match status" value="1"/>
</dbReference>
<sequence>MVLKSRWHLSIPNVPLPTYLFESPTASLPTTPAFISASNPDKHYLSLSSYRLYSQRLASGLLKSGMQPGDRILLFSGNTLFFPTVVMGVIMAGGIFTGANPTYVTRELAYQLKDSGARYLICAESSLETGLAAVKEVGMGVDRVFVFDDGIATFENRGEDIPTPLGVVRHWTSLWDSEDAGRSFHWENLTTSSSLANRVICLNYSSGTTGVAKGVMITHFNYVANCSQVIFASELNPDHAAVVSRQRLLCFLPMYHAMAQAIFCVTAMRQRVPVYMMQKFDFLQMLECVQRFRITDLVLVPPVVVAMAKHPATRKFDLSSVERVGSGAAPLGREVCEEFEKLWPNGQVNIKQGWGMTEITCAATTFHPTEISLDASVGELAPNVQAKFVLDDEGKVEAKQNERGEIWVKAPNVMKGYWNKPEATQETITPDGWLRTGDIAYYNEKNRIFIVDRMKELIKVKGLQVAPAELEALLLDHEGVADAAVIGVTIDGEELPRAYIVPPSPEKATPEAAEQIKNWLAERVSKAKRLEGGVHFIDVIPKNPSGKIMRRFLREKAQKDIRESKL</sequence>
<dbReference type="FunFam" id="3.40.50.12780:FF:000003">
    <property type="entry name" value="Long-chain-fatty-acid--CoA ligase FadD"/>
    <property type="match status" value="1"/>
</dbReference>
<organism evidence="6 7">
    <name type="scientific">Delitschia confertaspora ATCC 74209</name>
    <dbReference type="NCBI Taxonomy" id="1513339"/>
    <lineage>
        <taxon>Eukaryota</taxon>
        <taxon>Fungi</taxon>
        <taxon>Dikarya</taxon>
        <taxon>Ascomycota</taxon>
        <taxon>Pezizomycotina</taxon>
        <taxon>Dothideomycetes</taxon>
        <taxon>Pleosporomycetidae</taxon>
        <taxon>Pleosporales</taxon>
        <taxon>Delitschiaceae</taxon>
        <taxon>Delitschia</taxon>
    </lineage>
</organism>
<dbReference type="CDD" id="cd05911">
    <property type="entry name" value="Firefly_Luc_like"/>
    <property type="match status" value="1"/>
</dbReference>
<dbReference type="Pfam" id="PF00501">
    <property type="entry name" value="AMP-binding"/>
    <property type="match status" value="1"/>
</dbReference>
<name>A0A9P4JNX3_9PLEO</name>
<evidence type="ECO:0000313" key="7">
    <source>
        <dbReference type="Proteomes" id="UP000799536"/>
    </source>
</evidence>
<protein>
    <submittedName>
        <fullName evidence="6">4-coumarate-CoA ligase-like protein</fullName>
    </submittedName>
</protein>
<evidence type="ECO:0000256" key="1">
    <source>
        <dbReference type="ARBA" id="ARBA00004924"/>
    </source>
</evidence>
<evidence type="ECO:0000259" key="5">
    <source>
        <dbReference type="Pfam" id="PF13193"/>
    </source>
</evidence>
<feature type="domain" description="AMP-binding enzyme C-terminal" evidence="5">
    <location>
        <begin position="469"/>
        <end position="547"/>
    </location>
</feature>
<dbReference type="Gene3D" id="3.30.300.30">
    <property type="match status" value="1"/>
</dbReference>
<keyword evidence="3" id="KW-1133">Transmembrane helix</keyword>
<proteinExistence type="inferred from homology"/>
<dbReference type="PANTHER" id="PTHR24096:SF424">
    <property type="entry name" value="ACETYL-COA SYNTHETASE-LIKE PROTEIN-RELATED"/>
    <property type="match status" value="1"/>
</dbReference>
<evidence type="ECO:0000259" key="4">
    <source>
        <dbReference type="Pfam" id="PF00501"/>
    </source>
</evidence>
<comment type="caution">
    <text evidence="6">The sequence shown here is derived from an EMBL/GenBank/DDBJ whole genome shotgun (WGS) entry which is preliminary data.</text>
</comment>
<evidence type="ECO:0000256" key="3">
    <source>
        <dbReference type="SAM" id="Phobius"/>
    </source>
</evidence>
<dbReference type="InterPro" id="IPR000873">
    <property type="entry name" value="AMP-dep_synth/lig_dom"/>
</dbReference>
<gene>
    <name evidence="6" type="ORF">GQ43DRAFT_471610</name>
</gene>
<evidence type="ECO:0000256" key="2">
    <source>
        <dbReference type="ARBA" id="ARBA00006432"/>
    </source>
</evidence>
<dbReference type="GO" id="GO:0016405">
    <property type="term" value="F:CoA-ligase activity"/>
    <property type="evidence" value="ECO:0007669"/>
    <property type="project" value="TreeGrafter"/>
</dbReference>
<keyword evidence="3" id="KW-0812">Transmembrane</keyword>